<feature type="domain" description="HTH lysR-type" evidence="6">
    <location>
        <begin position="20"/>
        <end position="77"/>
    </location>
</feature>
<dbReference type="InterPro" id="IPR005119">
    <property type="entry name" value="LysR_subst-bd"/>
</dbReference>
<dbReference type="RefSeq" id="WP_278068147.1">
    <property type="nucleotide sequence ID" value="NZ_CP090641.1"/>
</dbReference>
<evidence type="ECO:0000313" key="7">
    <source>
        <dbReference type="EMBL" id="WFN20495.1"/>
    </source>
</evidence>
<evidence type="ECO:0000256" key="5">
    <source>
        <dbReference type="SAM" id="MobiDB-lite"/>
    </source>
</evidence>
<comment type="similarity">
    <text evidence="1">Belongs to the LysR transcriptional regulatory family.</text>
</comment>
<sequence>MMPNMMDRHDAPERPCRTNMKISDIDAFAAVVRCQTLSQAAAELGMTQPAITRRVQNLEEALGVTLLDRNTKPPRPTDIGRRVFEQCRAILREVDALRELTAGEQPPAGEFRIGLTQGLGELMLPALIAELAAQWPALATQVTTAWGGMLVERVARRELDAALVFLAREMVLPAQVEGERLLATRLVAVGRKGDWPRRSYRLADCHAHGWVLNPDGCGFRAGLRRALDAQGLPMPVTLDTYGRDLQLQSVANGFGIGLMPLPLVEGSPLRDALDIVPLADFKPQIDLWLLRRHDAARFDAPLAAVAAHARTAFALPEQAHGKAAARPGHRAAPASRRPIGDRARPAPVTHRRGRVRSR</sequence>
<dbReference type="SUPFAM" id="SSF46785">
    <property type="entry name" value="Winged helix' DNA-binding domain"/>
    <property type="match status" value="1"/>
</dbReference>
<keyword evidence="2" id="KW-0805">Transcription regulation</keyword>
<accession>A0ABD7Y755</accession>
<dbReference type="GO" id="GO:0003677">
    <property type="term" value="F:DNA binding"/>
    <property type="evidence" value="ECO:0007669"/>
    <property type="project" value="UniProtKB-KW"/>
</dbReference>
<feature type="compositionally biased region" description="Low complexity" evidence="5">
    <location>
        <begin position="321"/>
        <end position="334"/>
    </location>
</feature>
<dbReference type="PRINTS" id="PR00039">
    <property type="entry name" value="HTHLYSR"/>
</dbReference>
<dbReference type="PANTHER" id="PTHR30126">
    <property type="entry name" value="HTH-TYPE TRANSCRIPTIONAL REGULATOR"/>
    <property type="match status" value="1"/>
</dbReference>
<evidence type="ECO:0000256" key="2">
    <source>
        <dbReference type="ARBA" id="ARBA00023015"/>
    </source>
</evidence>
<evidence type="ECO:0000259" key="6">
    <source>
        <dbReference type="PROSITE" id="PS50931"/>
    </source>
</evidence>
<protein>
    <submittedName>
        <fullName evidence="7">LysR family transcriptional regulator</fullName>
    </submittedName>
</protein>
<keyword evidence="3" id="KW-0238">DNA-binding</keyword>
<dbReference type="FunFam" id="1.10.10.10:FF:000001">
    <property type="entry name" value="LysR family transcriptional regulator"/>
    <property type="match status" value="1"/>
</dbReference>
<dbReference type="CDD" id="cd05466">
    <property type="entry name" value="PBP2_LTTR_substrate"/>
    <property type="match status" value="1"/>
</dbReference>
<dbReference type="PANTHER" id="PTHR30126:SF39">
    <property type="entry name" value="HTH-TYPE TRANSCRIPTIONAL REGULATOR CYSL"/>
    <property type="match status" value="1"/>
</dbReference>
<dbReference type="SUPFAM" id="SSF53850">
    <property type="entry name" value="Periplasmic binding protein-like II"/>
    <property type="match status" value="1"/>
</dbReference>
<dbReference type="InterPro" id="IPR036390">
    <property type="entry name" value="WH_DNA-bd_sf"/>
</dbReference>
<dbReference type="Pfam" id="PF00126">
    <property type="entry name" value="HTH_1"/>
    <property type="match status" value="1"/>
</dbReference>
<evidence type="ECO:0000313" key="8">
    <source>
        <dbReference type="Proteomes" id="UP001220209"/>
    </source>
</evidence>
<proteinExistence type="inferred from homology"/>
<dbReference type="InterPro" id="IPR036388">
    <property type="entry name" value="WH-like_DNA-bd_sf"/>
</dbReference>
<dbReference type="Pfam" id="PF03466">
    <property type="entry name" value="LysR_substrate"/>
    <property type="match status" value="1"/>
</dbReference>
<dbReference type="Gene3D" id="1.10.10.10">
    <property type="entry name" value="Winged helix-like DNA-binding domain superfamily/Winged helix DNA-binding domain"/>
    <property type="match status" value="1"/>
</dbReference>
<dbReference type="InterPro" id="IPR000847">
    <property type="entry name" value="LysR_HTH_N"/>
</dbReference>
<evidence type="ECO:0000256" key="3">
    <source>
        <dbReference type="ARBA" id="ARBA00023125"/>
    </source>
</evidence>
<keyword evidence="4" id="KW-0804">Transcription</keyword>
<feature type="compositionally biased region" description="Basic residues" evidence="5">
    <location>
        <begin position="349"/>
        <end position="358"/>
    </location>
</feature>
<gene>
    <name evidence="7" type="ORF">LXE91_31800</name>
</gene>
<dbReference type="Proteomes" id="UP001220209">
    <property type="component" value="Chromosome 2"/>
</dbReference>
<reference evidence="7 8" key="1">
    <citation type="submission" date="2021-12" db="EMBL/GenBank/DDBJ databases">
        <title>Genomic and phenotypic characterization of three Burkholderia contaminans isolates recovered from different sources.</title>
        <authorList>
            <person name="Lopez De Volder A."/>
            <person name="Fan Y."/>
            <person name="Nunvar J."/>
            <person name="Herrera T."/>
            <person name="Timp W."/>
            <person name="Degrossi J."/>
        </authorList>
    </citation>
    <scope>NUCLEOTIDE SEQUENCE [LARGE SCALE GENOMIC DNA]</scope>
    <source>
        <strain evidence="7 8">LMG 23361</strain>
    </source>
</reference>
<dbReference type="Gene3D" id="3.40.190.10">
    <property type="entry name" value="Periplasmic binding protein-like II"/>
    <property type="match status" value="2"/>
</dbReference>
<dbReference type="EMBL" id="CP090641">
    <property type="protein sequence ID" value="WFN20495.1"/>
    <property type="molecule type" value="Genomic_DNA"/>
</dbReference>
<dbReference type="PROSITE" id="PS50931">
    <property type="entry name" value="HTH_LYSR"/>
    <property type="match status" value="1"/>
</dbReference>
<evidence type="ECO:0000256" key="1">
    <source>
        <dbReference type="ARBA" id="ARBA00009437"/>
    </source>
</evidence>
<dbReference type="AlphaFoldDB" id="A0ABD7Y755"/>
<evidence type="ECO:0000256" key="4">
    <source>
        <dbReference type="ARBA" id="ARBA00023163"/>
    </source>
</evidence>
<name>A0ABD7Y755_9BURK</name>
<feature type="region of interest" description="Disordered" evidence="5">
    <location>
        <begin position="319"/>
        <end position="358"/>
    </location>
</feature>
<organism evidence="7 8">
    <name type="scientific">Burkholderia contaminans</name>
    <dbReference type="NCBI Taxonomy" id="488447"/>
    <lineage>
        <taxon>Bacteria</taxon>
        <taxon>Pseudomonadati</taxon>
        <taxon>Pseudomonadota</taxon>
        <taxon>Betaproteobacteria</taxon>
        <taxon>Burkholderiales</taxon>
        <taxon>Burkholderiaceae</taxon>
        <taxon>Burkholderia</taxon>
        <taxon>Burkholderia cepacia complex</taxon>
    </lineage>
</organism>